<dbReference type="SUPFAM" id="SSF47384">
    <property type="entry name" value="Homodimeric domain of signal transducing histidine kinase"/>
    <property type="match status" value="1"/>
</dbReference>
<evidence type="ECO:0000256" key="4">
    <source>
        <dbReference type="ARBA" id="ARBA00022553"/>
    </source>
</evidence>
<dbReference type="InterPro" id="IPR036097">
    <property type="entry name" value="HisK_dim/P_sf"/>
</dbReference>
<feature type="transmembrane region" description="Helical" evidence="10">
    <location>
        <begin position="132"/>
        <end position="159"/>
    </location>
</feature>
<dbReference type="SMART" id="SM00387">
    <property type="entry name" value="HATPase_c"/>
    <property type="match status" value="1"/>
</dbReference>
<dbReference type="Pfam" id="PF00512">
    <property type="entry name" value="HisKA"/>
    <property type="match status" value="1"/>
</dbReference>
<sequence>MRHSLRFKVAFVFSVLTIVLLVAQSLGVRVLAEAQEERLIAALIHDDMASVMRSYQANPSLLPPFDERLSGFVSAADKSTIILPASVATLPAGTREIEVGGKEIHVAIAAVGGARLYRVYDFSSYEKHFREMINVLMAGTGLFALLTVWLSFGVSGLLVRQVAGLARQVKALRHESTALINPGRYDEAELIGLVEAFNDYHRRMADMIAREKDFTGDVSHELRTPLTAIKTSCELLEQDPAVSGKSRARLAQISRAADSMHDLVNALLMLARDDPTQRVEPVRLASLIGTTLTPFEGRFADSGLHTVIDIDSSVQVKVNPSALAIALSNLIDNAARYTDHGRVHFSYVDGWLHIEDTGSGIPEQALPHVFDRFYRASPTQTGKQGFGIGLSIVKKICDRHGWAIQIQSEPHRGTRVSLNLPLAGPGGTARG</sequence>
<dbReference type="SUPFAM" id="SSF55874">
    <property type="entry name" value="ATPase domain of HSP90 chaperone/DNA topoisomerase II/histidine kinase"/>
    <property type="match status" value="1"/>
</dbReference>
<evidence type="ECO:0000256" key="7">
    <source>
        <dbReference type="ARBA" id="ARBA00022777"/>
    </source>
</evidence>
<dbReference type="CDD" id="cd00082">
    <property type="entry name" value="HisKA"/>
    <property type="match status" value="1"/>
</dbReference>
<comment type="caution">
    <text evidence="12">The sequence shown here is derived from an EMBL/GenBank/DDBJ whole genome shotgun (WGS) entry which is preliminary data.</text>
</comment>
<evidence type="ECO:0000256" key="8">
    <source>
        <dbReference type="ARBA" id="ARBA00022989"/>
    </source>
</evidence>
<evidence type="ECO:0000256" key="1">
    <source>
        <dbReference type="ARBA" id="ARBA00000085"/>
    </source>
</evidence>
<comment type="subcellular location">
    <subcellularLocation>
        <location evidence="2">Membrane</location>
    </subcellularLocation>
</comment>
<dbReference type="PRINTS" id="PR00344">
    <property type="entry name" value="BCTRLSENSOR"/>
</dbReference>
<dbReference type="PANTHER" id="PTHR45436">
    <property type="entry name" value="SENSOR HISTIDINE KINASE YKOH"/>
    <property type="match status" value="1"/>
</dbReference>
<dbReference type="InterPro" id="IPR003661">
    <property type="entry name" value="HisK_dim/P_dom"/>
</dbReference>
<protein>
    <recommendedName>
        <fullName evidence="3">histidine kinase</fullName>
        <ecNumber evidence="3">2.7.13.3</ecNumber>
    </recommendedName>
</protein>
<evidence type="ECO:0000313" key="12">
    <source>
        <dbReference type="EMBL" id="SIT45705.1"/>
    </source>
</evidence>
<comment type="catalytic activity">
    <reaction evidence="1">
        <text>ATP + protein L-histidine = ADP + protein N-phospho-L-histidine.</text>
        <dbReference type="EC" id="2.7.13.3"/>
    </reaction>
</comment>
<keyword evidence="8 10" id="KW-1133">Transmembrane helix</keyword>
<gene>
    <name evidence="12" type="ORF">BN2476_470123</name>
</gene>
<reference evidence="12" key="1">
    <citation type="submission" date="2016-12" db="EMBL/GenBank/DDBJ databases">
        <authorList>
            <person name="Moulin L."/>
        </authorList>
    </citation>
    <scope>NUCLEOTIDE SEQUENCE [LARGE SCALE GENOMIC DNA]</scope>
    <source>
        <strain evidence="12">STM 7183</strain>
    </source>
</reference>
<dbReference type="Gene3D" id="3.30.565.10">
    <property type="entry name" value="Histidine kinase-like ATPase, C-terminal domain"/>
    <property type="match status" value="1"/>
</dbReference>
<dbReference type="EMBL" id="CYGY02000047">
    <property type="protein sequence ID" value="SIT45705.1"/>
    <property type="molecule type" value="Genomic_DNA"/>
</dbReference>
<feature type="domain" description="Histidine kinase" evidence="11">
    <location>
        <begin position="217"/>
        <end position="424"/>
    </location>
</feature>
<evidence type="ECO:0000313" key="13">
    <source>
        <dbReference type="Proteomes" id="UP000195569"/>
    </source>
</evidence>
<dbReference type="GO" id="GO:0000155">
    <property type="term" value="F:phosphorelay sensor kinase activity"/>
    <property type="evidence" value="ECO:0007669"/>
    <property type="project" value="InterPro"/>
</dbReference>
<keyword evidence="5" id="KW-0808">Transferase</keyword>
<dbReference type="InterPro" id="IPR036890">
    <property type="entry name" value="HATPase_C_sf"/>
</dbReference>
<evidence type="ECO:0000256" key="9">
    <source>
        <dbReference type="ARBA" id="ARBA00023136"/>
    </source>
</evidence>
<dbReference type="CDD" id="cd00075">
    <property type="entry name" value="HATPase"/>
    <property type="match status" value="1"/>
</dbReference>
<dbReference type="Proteomes" id="UP000195569">
    <property type="component" value="Unassembled WGS sequence"/>
</dbReference>
<dbReference type="EC" id="2.7.13.3" evidence="3"/>
<proteinExistence type="predicted"/>
<keyword evidence="4" id="KW-0597">Phosphoprotein</keyword>
<dbReference type="Pfam" id="PF02518">
    <property type="entry name" value="HATPase_c"/>
    <property type="match status" value="1"/>
</dbReference>
<name>A0A1N7SE71_9BURK</name>
<accession>A0A1N7SE71</accession>
<dbReference type="InterPro" id="IPR005467">
    <property type="entry name" value="His_kinase_dom"/>
</dbReference>
<dbReference type="GO" id="GO:0005886">
    <property type="term" value="C:plasma membrane"/>
    <property type="evidence" value="ECO:0007669"/>
    <property type="project" value="TreeGrafter"/>
</dbReference>
<evidence type="ECO:0000256" key="5">
    <source>
        <dbReference type="ARBA" id="ARBA00022679"/>
    </source>
</evidence>
<organism evidence="12 13">
    <name type="scientific">Paraburkholderia piptadeniae</name>
    <dbReference type="NCBI Taxonomy" id="1701573"/>
    <lineage>
        <taxon>Bacteria</taxon>
        <taxon>Pseudomonadati</taxon>
        <taxon>Pseudomonadota</taxon>
        <taxon>Betaproteobacteria</taxon>
        <taxon>Burkholderiales</taxon>
        <taxon>Burkholderiaceae</taxon>
        <taxon>Paraburkholderia</taxon>
    </lineage>
</organism>
<dbReference type="InterPro" id="IPR050428">
    <property type="entry name" value="TCS_sensor_his_kinase"/>
</dbReference>
<dbReference type="PANTHER" id="PTHR45436:SF16">
    <property type="entry name" value="HISTIDINE KINASE"/>
    <property type="match status" value="1"/>
</dbReference>
<evidence type="ECO:0000256" key="10">
    <source>
        <dbReference type="SAM" id="Phobius"/>
    </source>
</evidence>
<dbReference type="OrthoDB" id="9121563at2"/>
<dbReference type="RefSeq" id="WP_087736770.1">
    <property type="nucleotide sequence ID" value="NZ_CYGY02000047.1"/>
</dbReference>
<keyword evidence="7 12" id="KW-0418">Kinase</keyword>
<evidence type="ECO:0000256" key="3">
    <source>
        <dbReference type="ARBA" id="ARBA00012438"/>
    </source>
</evidence>
<dbReference type="PROSITE" id="PS50109">
    <property type="entry name" value="HIS_KIN"/>
    <property type="match status" value="1"/>
</dbReference>
<dbReference type="AlphaFoldDB" id="A0A1N7SE71"/>
<evidence type="ECO:0000256" key="6">
    <source>
        <dbReference type="ARBA" id="ARBA00022692"/>
    </source>
</evidence>
<keyword evidence="9 10" id="KW-0472">Membrane</keyword>
<dbReference type="InterPro" id="IPR004358">
    <property type="entry name" value="Sig_transdc_His_kin-like_C"/>
</dbReference>
<evidence type="ECO:0000259" key="11">
    <source>
        <dbReference type="PROSITE" id="PS50109"/>
    </source>
</evidence>
<dbReference type="SMART" id="SM00388">
    <property type="entry name" value="HisKA"/>
    <property type="match status" value="1"/>
</dbReference>
<keyword evidence="6 10" id="KW-0812">Transmembrane</keyword>
<keyword evidence="13" id="KW-1185">Reference proteome</keyword>
<evidence type="ECO:0000256" key="2">
    <source>
        <dbReference type="ARBA" id="ARBA00004370"/>
    </source>
</evidence>
<dbReference type="Gene3D" id="1.10.287.130">
    <property type="match status" value="1"/>
</dbReference>
<dbReference type="InterPro" id="IPR003594">
    <property type="entry name" value="HATPase_dom"/>
</dbReference>